<proteinExistence type="predicted"/>
<evidence type="ECO:0000313" key="2">
    <source>
        <dbReference type="EMBL" id="PPQ69000.1"/>
    </source>
</evidence>
<feature type="region of interest" description="Disordered" evidence="1">
    <location>
        <begin position="1"/>
        <end position="30"/>
    </location>
</feature>
<keyword evidence="3" id="KW-1185">Reference proteome</keyword>
<dbReference type="Gene3D" id="3.80.10.10">
    <property type="entry name" value="Ribonuclease Inhibitor"/>
    <property type="match status" value="1"/>
</dbReference>
<comment type="caution">
    <text evidence="2">The sequence shown here is derived from an EMBL/GenBank/DDBJ whole genome shotgun (WGS) entry which is preliminary data.</text>
</comment>
<sequence length="356" mass="40029">MPPKKSNKRPKLSEADSKKGHVVSPASMKGASQTSKALELPLELLMEIISYYKAIPIPCAPTDPSSPTFYHFVKPEYLERTDALRALSQTCRLWRNVFFPLLWQRLEACATHSASGAWYQVLGESLIRKSFLVNENQEVASNVRSMSVILSRYSLSTVLPAFVRAIEALPNLTTLQILRVHHHMTTPIKTAFLGHRFPQIRTIMLPSYAHNVLRSCPEVRRVICTCYDASKLVSAIAKECKKVEEVEGFNGNERLMKRLAKAAPNLRSIKFTLQMTAESLRPLAALKNLSHITLQAVYNSSAEAALKDTQTQFAIKVAKDIIKRSPGKKSIVLQCKGYDYTTMSALNWIETIRHDD</sequence>
<dbReference type="InParanoid" id="A0A409VRT6"/>
<dbReference type="OrthoDB" id="3251070at2759"/>
<gene>
    <name evidence="2" type="ORF">CVT26_001934</name>
</gene>
<feature type="compositionally biased region" description="Basic residues" evidence="1">
    <location>
        <begin position="1"/>
        <end position="10"/>
    </location>
</feature>
<evidence type="ECO:0000313" key="3">
    <source>
        <dbReference type="Proteomes" id="UP000284706"/>
    </source>
</evidence>
<reference evidence="2 3" key="1">
    <citation type="journal article" date="2018" name="Evol. Lett.">
        <title>Horizontal gene cluster transfer increased hallucinogenic mushroom diversity.</title>
        <authorList>
            <person name="Reynolds H.T."/>
            <person name="Vijayakumar V."/>
            <person name="Gluck-Thaler E."/>
            <person name="Korotkin H.B."/>
            <person name="Matheny P.B."/>
            <person name="Slot J.C."/>
        </authorList>
    </citation>
    <scope>NUCLEOTIDE SEQUENCE [LARGE SCALE GENOMIC DNA]</scope>
    <source>
        <strain evidence="2 3">SRW20</strain>
    </source>
</reference>
<accession>A0A409VRT6</accession>
<protein>
    <submittedName>
        <fullName evidence="2">Uncharacterized protein</fullName>
    </submittedName>
</protein>
<dbReference type="InterPro" id="IPR032675">
    <property type="entry name" value="LRR_dom_sf"/>
</dbReference>
<dbReference type="Proteomes" id="UP000284706">
    <property type="component" value="Unassembled WGS sequence"/>
</dbReference>
<organism evidence="2 3">
    <name type="scientific">Gymnopilus dilepis</name>
    <dbReference type="NCBI Taxonomy" id="231916"/>
    <lineage>
        <taxon>Eukaryota</taxon>
        <taxon>Fungi</taxon>
        <taxon>Dikarya</taxon>
        <taxon>Basidiomycota</taxon>
        <taxon>Agaricomycotina</taxon>
        <taxon>Agaricomycetes</taxon>
        <taxon>Agaricomycetidae</taxon>
        <taxon>Agaricales</taxon>
        <taxon>Agaricineae</taxon>
        <taxon>Hymenogastraceae</taxon>
        <taxon>Gymnopilus</taxon>
    </lineage>
</organism>
<dbReference type="EMBL" id="NHYE01005583">
    <property type="protein sequence ID" value="PPQ69000.1"/>
    <property type="molecule type" value="Genomic_DNA"/>
</dbReference>
<name>A0A409VRT6_9AGAR</name>
<evidence type="ECO:0000256" key="1">
    <source>
        <dbReference type="SAM" id="MobiDB-lite"/>
    </source>
</evidence>
<dbReference type="AlphaFoldDB" id="A0A409VRT6"/>